<dbReference type="GO" id="GO:0000172">
    <property type="term" value="C:ribonuclease MRP complex"/>
    <property type="evidence" value="ECO:0007669"/>
    <property type="project" value="InterPro"/>
</dbReference>
<evidence type="ECO:0000259" key="2">
    <source>
        <dbReference type="Pfam" id="PF01248"/>
    </source>
</evidence>
<sequence>MTDATKDEEEQLNPKLFHLFLVNMTETPVLTKKQRKTTLSARKTKTKITLRNVLVIPFAKYWPIINGDDAKELYDVMSKDLPNMVVKKPKILFTELKNVPKADRKAFKKLYLLNHPDGSNEERIKKREGVIFGVNDITKVVEQCIVKSVLITDDVKPKLMVEHLIDQCVLFRIPTLVVPNLRTKLEKICGFSSIAIGFTQPVKYEDIQQTIEKLWVKCPVPREHINFKRSVDRMDVIVINETLDTSIVKASESKANEHMDVPNSPMSVTECSSIYLYRKGKGERAFVPEKSSDEYKNSSKMDTDESGFLSFSNGQNICNQTEENSDKYIPLKVKKIRGDSNRRKRKIEEMKKVKKKPKS</sequence>
<keyword evidence="4" id="KW-1185">Reference proteome</keyword>
<dbReference type="GO" id="GO:0004526">
    <property type="term" value="F:ribonuclease P activity"/>
    <property type="evidence" value="ECO:0007669"/>
    <property type="project" value="TreeGrafter"/>
</dbReference>
<proteinExistence type="predicted"/>
<evidence type="ECO:0000256" key="1">
    <source>
        <dbReference type="SAM" id="MobiDB-lite"/>
    </source>
</evidence>
<feature type="region of interest" description="Disordered" evidence="1">
    <location>
        <begin position="288"/>
        <end position="359"/>
    </location>
</feature>
<dbReference type="GO" id="GO:0001650">
    <property type="term" value="C:fibrillar center"/>
    <property type="evidence" value="ECO:0007669"/>
    <property type="project" value="TreeGrafter"/>
</dbReference>
<dbReference type="GeneID" id="109538998"/>
<protein>
    <recommendedName>
        <fullName evidence="2">Ribosomal protein eL8/eL30/eS12/Gadd45 domain-containing protein</fullName>
    </recommendedName>
</protein>
<accession>A0AAR5PLZ2</accession>
<dbReference type="SUPFAM" id="SSF55315">
    <property type="entry name" value="L30e-like"/>
    <property type="match status" value="1"/>
</dbReference>
<feature type="compositionally biased region" description="Basic and acidic residues" evidence="1">
    <location>
        <begin position="288"/>
        <end position="303"/>
    </location>
</feature>
<dbReference type="Pfam" id="PF01248">
    <property type="entry name" value="Ribosomal_L7Ae"/>
    <property type="match status" value="1"/>
</dbReference>
<dbReference type="GO" id="GO:0001682">
    <property type="term" value="P:tRNA 5'-leader removal"/>
    <property type="evidence" value="ECO:0007669"/>
    <property type="project" value="InterPro"/>
</dbReference>
<dbReference type="EnsemblMetazoa" id="XM_019906501.1">
    <property type="protein sequence ID" value="XP_019762060.1"/>
    <property type="gene ID" value="LOC109538998"/>
</dbReference>
<dbReference type="AlphaFoldDB" id="A0AAR5PLZ2"/>
<feature type="compositionally biased region" description="Basic and acidic residues" evidence="1">
    <location>
        <begin position="336"/>
        <end position="351"/>
    </location>
</feature>
<feature type="domain" description="Ribosomal protein eL8/eL30/eS12/Gadd45" evidence="2">
    <location>
        <begin position="124"/>
        <end position="190"/>
    </location>
</feature>
<dbReference type="PANTHER" id="PTHR46948:SF1">
    <property type="entry name" value="RIBONUCLEASE P PROTEIN SUBUNIT P38"/>
    <property type="match status" value="1"/>
</dbReference>
<dbReference type="InterPro" id="IPR042848">
    <property type="entry name" value="Rpp38"/>
</dbReference>
<dbReference type="Proteomes" id="UP000019118">
    <property type="component" value="Unassembled WGS sequence"/>
</dbReference>
<feature type="compositionally biased region" description="Polar residues" evidence="1">
    <location>
        <begin position="309"/>
        <end position="322"/>
    </location>
</feature>
<dbReference type="InterPro" id="IPR004038">
    <property type="entry name" value="Ribosomal_eL8/eL30/eS12/Gad45"/>
</dbReference>
<dbReference type="GO" id="GO:0033204">
    <property type="term" value="F:ribonuclease P RNA binding"/>
    <property type="evidence" value="ECO:0007669"/>
    <property type="project" value="TreeGrafter"/>
</dbReference>
<dbReference type="Gene3D" id="3.30.1330.30">
    <property type="match status" value="1"/>
</dbReference>
<dbReference type="InterPro" id="IPR029064">
    <property type="entry name" value="Ribosomal_eL30-like_sf"/>
</dbReference>
<evidence type="ECO:0000313" key="4">
    <source>
        <dbReference type="Proteomes" id="UP000019118"/>
    </source>
</evidence>
<evidence type="ECO:0000313" key="3">
    <source>
        <dbReference type="EnsemblMetazoa" id="XP_019762060.1"/>
    </source>
</evidence>
<name>A0AAR5PLZ2_DENPD</name>
<dbReference type="PANTHER" id="PTHR46948">
    <property type="entry name" value="RIBONUCLEASE P PROTEIN SUBUNIT P38"/>
    <property type="match status" value="1"/>
</dbReference>
<reference evidence="4" key="1">
    <citation type="journal article" date="2013" name="Genome Biol.">
        <title>Draft genome of the mountain pine beetle, Dendroctonus ponderosae Hopkins, a major forest pest.</title>
        <authorList>
            <person name="Keeling C.I."/>
            <person name="Yuen M.M."/>
            <person name="Liao N.Y."/>
            <person name="Docking T.R."/>
            <person name="Chan S.K."/>
            <person name="Taylor G.A."/>
            <person name="Palmquist D.L."/>
            <person name="Jackman S.D."/>
            <person name="Nguyen A."/>
            <person name="Li M."/>
            <person name="Henderson H."/>
            <person name="Janes J.K."/>
            <person name="Zhao Y."/>
            <person name="Pandoh P."/>
            <person name="Moore R."/>
            <person name="Sperling F.A."/>
            <person name="Huber D.P."/>
            <person name="Birol I."/>
            <person name="Jones S.J."/>
            <person name="Bohlmann J."/>
        </authorList>
    </citation>
    <scope>NUCLEOTIDE SEQUENCE</scope>
</reference>
<dbReference type="KEGG" id="dpa:109538998"/>
<reference evidence="3" key="2">
    <citation type="submission" date="2024-08" db="UniProtKB">
        <authorList>
            <consortium name="EnsemblMetazoa"/>
        </authorList>
    </citation>
    <scope>IDENTIFICATION</scope>
</reference>
<dbReference type="GO" id="GO:0005655">
    <property type="term" value="C:nucleolar ribonuclease P complex"/>
    <property type="evidence" value="ECO:0007669"/>
    <property type="project" value="InterPro"/>
</dbReference>
<organism evidence="3 4">
    <name type="scientific">Dendroctonus ponderosae</name>
    <name type="common">Mountain pine beetle</name>
    <dbReference type="NCBI Taxonomy" id="77166"/>
    <lineage>
        <taxon>Eukaryota</taxon>
        <taxon>Metazoa</taxon>
        <taxon>Ecdysozoa</taxon>
        <taxon>Arthropoda</taxon>
        <taxon>Hexapoda</taxon>
        <taxon>Insecta</taxon>
        <taxon>Pterygota</taxon>
        <taxon>Neoptera</taxon>
        <taxon>Endopterygota</taxon>
        <taxon>Coleoptera</taxon>
        <taxon>Polyphaga</taxon>
        <taxon>Cucujiformia</taxon>
        <taxon>Curculionidae</taxon>
        <taxon>Scolytinae</taxon>
        <taxon>Dendroctonus</taxon>
    </lineage>
</organism>